<keyword evidence="7" id="KW-0813">Transport</keyword>
<name>A0A8J2ZGT2_9RHOB</name>
<dbReference type="AlphaFoldDB" id="A0A8J2ZGT2"/>
<evidence type="ECO:0000256" key="2">
    <source>
        <dbReference type="ARBA" id="ARBA00005811"/>
    </source>
</evidence>
<evidence type="ECO:0000256" key="6">
    <source>
        <dbReference type="ARBA" id="ARBA00023136"/>
    </source>
</evidence>
<dbReference type="GO" id="GO:0015031">
    <property type="term" value="P:protein transport"/>
    <property type="evidence" value="ECO:0007669"/>
    <property type="project" value="UniProtKB-KW"/>
</dbReference>
<dbReference type="GO" id="GO:0022857">
    <property type="term" value="F:transmembrane transporter activity"/>
    <property type="evidence" value="ECO:0007669"/>
    <property type="project" value="InterPro"/>
</dbReference>
<keyword evidence="6" id="KW-0472">Membrane</keyword>
<dbReference type="InterPro" id="IPR003400">
    <property type="entry name" value="ExbD"/>
</dbReference>
<evidence type="ECO:0000256" key="4">
    <source>
        <dbReference type="ARBA" id="ARBA00022692"/>
    </source>
</evidence>
<protein>
    <recommendedName>
        <fullName evidence="10">Outer membrane transport energization protein ExbD</fullName>
    </recommendedName>
</protein>
<accession>A0A8J2ZGT2</accession>
<evidence type="ECO:0008006" key="10">
    <source>
        <dbReference type="Google" id="ProtNLM"/>
    </source>
</evidence>
<keyword evidence="5" id="KW-1133">Transmembrane helix</keyword>
<comment type="similarity">
    <text evidence="2 7">Belongs to the ExbD/TolR family.</text>
</comment>
<evidence type="ECO:0000256" key="1">
    <source>
        <dbReference type="ARBA" id="ARBA00004162"/>
    </source>
</evidence>
<dbReference type="EMBL" id="BMJV01000001">
    <property type="protein sequence ID" value="GGG62374.1"/>
    <property type="molecule type" value="Genomic_DNA"/>
</dbReference>
<dbReference type="Proteomes" id="UP000617145">
    <property type="component" value="Unassembled WGS sequence"/>
</dbReference>
<organism evidence="8 9">
    <name type="scientific">Salipiger pallidus</name>
    <dbReference type="NCBI Taxonomy" id="1775170"/>
    <lineage>
        <taxon>Bacteria</taxon>
        <taxon>Pseudomonadati</taxon>
        <taxon>Pseudomonadota</taxon>
        <taxon>Alphaproteobacteria</taxon>
        <taxon>Rhodobacterales</taxon>
        <taxon>Roseobacteraceae</taxon>
        <taxon>Salipiger</taxon>
    </lineage>
</organism>
<reference evidence="8" key="1">
    <citation type="journal article" date="2014" name="Int. J. Syst. Evol. Microbiol.">
        <title>Complete genome sequence of Corynebacterium casei LMG S-19264T (=DSM 44701T), isolated from a smear-ripened cheese.</title>
        <authorList>
            <consortium name="US DOE Joint Genome Institute (JGI-PGF)"/>
            <person name="Walter F."/>
            <person name="Albersmeier A."/>
            <person name="Kalinowski J."/>
            <person name="Ruckert C."/>
        </authorList>
    </citation>
    <scope>NUCLEOTIDE SEQUENCE</scope>
    <source>
        <strain evidence="8">CGMCC 1.15762</strain>
    </source>
</reference>
<dbReference type="GO" id="GO:0005886">
    <property type="term" value="C:plasma membrane"/>
    <property type="evidence" value="ECO:0007669"/>
    <property type="project" value="UniProtKB-SubCell"/>
</dbReference>
<evidence type="ECO:0000313" key="9">
    <source>
        <dbReference type="Proteomes" id="UP000617145"/>
    </source>
</evidence>
<keyword evidence="9" id="KW-1185">Reference proteome</keyword>
<keyword evidence="3" id="KW-1003">Cell membrane</keyword>
<reference evidence="8" key="2">
    <citation type="submission" date="2020-09" db="EMBL/GenBank/DDBJ databases">
        <authorList>
            <person name="Sun Q."/>
            <person name="Zhou Y."/>
        </authorList>
    </citation>
    <scope>NUCLEOTIDE SEQUENCE</scope>
    <source>
        <strain evidence="8">CGMCC 1.15762</strain>
    </source>
</reference>
<sequence>MTSLIDVIFLLLLFFMLTSTFSKFSEVELMAAGAGVAQPSSDARPLFLRLGPETVTLNAGDLELEALAEALAAEAPEDGGAPRPLLVALRPEVSAQRLTDLLVVLRGLPGFTPTILGGA</sequence>
<evidence type="ECO:0000256" key="7">
    <source>
        <dbReference type="RuleBase" id="RU003879"/>
    </source>
</evidence>
<dbReference type="Pfam" id="PF02472">
    <property type="entry name" value="ExbD"/>
    <property type="match status" value="1"/>
</dbReference>
<proteinExistence type="inferred from homology"/>
<comment type="subcellular location">
    <subcellularLocation>
        <location evidence="1">Cell membrane</location>
        <topology evidence="1">Single-pass membrane protein</topology>
    </subcellularLocation>
    <subcellularLocation>
        <location evidence="7">Cell membrane</location>
        <topology evidence="7">Single-pass type II membrane protein</topology>
    </subcellularLocation>
</comment>
<comment type="caution">
    <text evidence="8">The sequence shown here is derived from an EMBL/GenBank/DDBJ whole genome shotgun (WGS) entry which is preliminary data.</text>
</comment>
<keyword evidence="4 7" id="KW-0812">Transmembrane</keyword>
<keyword evidence="7" id="KW-0653">Protein transport</keyword>
<evidence type="ECO:0000256" key="3">
    <source>
        <dbReference type="ARBA" id="ARBA00022475"/>
    </source>
</evidence>
<evidence type="ECO:0000256" key="5">
    <source>
        <dbReference type="ARBA" id="ARBA00022989"/>
    </source>
</evidence>
<evidence type="ECO:0000313" key="8">
    <source>
        <dbReference type="EMBL" id="GGG62374.1"/>
    </source>
</evidence>
<gene>
    <name evidence="8" type="ORF">GCM10011415_05810</name>
</gene>